<dbReference type="PROSITE" id="PS51171">
    <property type="entry name" value="PREPHENATE_DEHYDR_3"/>
    <property type="match status" value="1"/>
</dbReference>
<evidence type="ECO:0000256" key="4">
    <source>
        <dbReference type="ARBA" id="ARBA00022605"/>
    </source>
</evidence>
<dbReference type="InterPro" id="IPR001086">
    <property type="entry name" value="Preph_deHydtase"/>
</dbReference>
<dbReference type="AlphaFoldDB" id="A0A074LJX9"/>
<dbReference type="OrthoDB" id="9802281at2"/>
<keyword evidence="6" id="KW-0584">Phenylalanine biosynthesis</keyword>
<dbReference type="InterPro" id="IPR002912">
    <property type="entry name" value="ACT_dom"/>
</dbReference>
<evidence type="ECO:0000256" key="3">
    <source>
        <dbReference type="ARBA" id="ARBA00021872"/>
    </source>
</evidence>
<keyword evidence="5" id="KW-0057">Aromatic amino acid biosynthesis</keyword>
<dbReference type="Pfam" id="PF00800">
    <property type="entry name" value="PDT"/>
    <property type="match status" value="1"/>
</dbReference>
<keyword evidence="4" id="KW-0028">Amino-acid biosynthesis</keyword>
<dbReference type="RefSeq" id="WP_038094548.1">
    <property type="nucleotide sequence ID" value="NZ_JMIR01000055.1"/>
</dbReference>
<evidence type="ECO:0000256" key="7">
    <source>
        <dbReference type="ARBA" id="ARBA00023239"/>
    </source>
</evidence>
<evidence type="ECO:0000259" key="9">
    <source>
        <dbReference type="PROSITE" id="PS51171"/>
    </source>
</evidence>
<evidence type="ECO:0000256" key="5">
    <source>
        <dbReference type="ARBA" id="ARBA00023141"/>
    </source>
</evidence>
<dbReference type="eggNOG" id="COG0077">
    <property type="taxonomic scope" value="Bacteria"/>
</dbReference>
<dbReference type="PANTHER" id="PTHR21022:SF19">
    <property type="entry name" value="PREPHENATE DEHYDRATASE-RELATED"/>
    <property type="match status" value="1"/>
</dbReference>
<comment type="pathway">
    <text evidence="1">Amino-acid biosynthesis; L-phenylalanine biosynthesis; phenylpyruvate from prephenate: step 1/1.</text>
</comment>
<dbReference type="Pfam" id="PF01842">
    <property type="entry name" value="ACT"/>
    <property type="match status" value="1"/>
</dbReference>
<dbReference type="STRING" id="1157490.EL26_23535"/>
<dbReference type="Gene3D" id="3.30.70.260">
    <property type="match status" value="1"/>
</dbReference>
<dbReference type="SUPFAM" id="SSF53850">
    <property type="entry name" value="Periplasmic binding protein-like II"/>
    <property type="match status" value="1"/>
</dbReference>
<keyword evidence="7" id="KW-0456">Lyase</keyword>
<evidence type="ECO:0000313" key="11">
    <source>
        <dbReference type="EMBL" id="KEO80925.1"/>
    </source>
</evidence>
<evidence type="ECO:0000313" key="12">
    <source>
        <dbReference type="Proteomes" id="UP000027931"/>
    </source>
</evidence>
<organism evidence="11 12">
    <name type="scientific">Tumebacillus flagellatus</name>
    <dbReference type="NCBI Taxonomy" id="1157490"/>
    <lineage>
        <taxon>Bacteria</taxon>
        <taxon>Bacillati</taxon>
        <taxon>Bacillota</taxon>
        <taxon>Bacilli</taxon>
        <taxon>Bacillales</taxon>
        <taxon>Alicyclobacillaceae</taxon>
        <taxon>Tumebacillus</taxon>
    </lineage>
</organism>
<feature type="domain" description="ACT" evidence="10">
    <location>
        <begin position="193"/>
        <end position="270"/>
    </location>
</feature>
<name>A0A074LJX9_9BACL</name>
<dbReference type="EC" id="4.2.1.51" evidence="2"/>
<dbReference type="EMBL" id="JMIR01000055">
    <property type="protein sequence ID" value="KEO80925.1"/>
    <property type="molecule type" value="Genomic_DNA"/>
</dbReference>
<protein>
    <recommendedName>
        <fullName evidence="3">Prephenate dehydratase</fullName>
        <ecNumber evidence="2">4.2.1.51</ecNumber>
    </recommendedName>
</protein>
<dbReference type="GO" id="GO:0009094">
    <property type="term" value="P:L-phenylalanine biosynthetic process"/>
    <property type="evidence" value="ECO:0007669"/>
    <property type="project" value="UniProtKB-UniPathway"/>
</dbReference>
<sequence>MRVGCLGPKGTFTEEATRRYFVEEDVEWSLFPSILDTLSALAEKEVDRVVVPIENSIEGSVTMTLDSLALHEDLFVEAEIIMPIRQNLLAVTGTKREEIREIWSHPQALAQCRHYIHHMGAAVKNFESTAAAAAKVAESGRTDIAAIGTELAAQNNGLVVLHAGIQDVPDNFTRFIVVRRAGKTFTSTERTILQLQFEFDQPGVLASVLNVFAGLQLNLSHIQSRPTRKKLGTYQFFLEVEAGWQDERMQKAISIVKTYGHQVRVLGTMNRHYVM</sequence>
<comment type="caution">
    <text evidence="11">The sequence shown here is derived from an EMBL/GenBank/DDBJ whole genome shotgun (WGS) entry which is preliminary data.</text>
</comment>
<comment type="catalytic activity">
    <reaction evidence="8">
        <text>prephenate + H(+) = 3-phenylpyruvate + CO2 + H2O</text>
        <dbReference type="Rhea" id="RHEA:21648"/>
        <dbReference type="ChEBI" id="CHEBI:15377"/>
        <dbReference type="ChEBI" id="CHEBI:15378"/>
        <dbReference type="ChEBI" id="CHEBI:16526"/>
        <dbReference type="ChEBI" id="CHEBI:18005"/>
        <dbReference type="ChEBI" id="CHEBI:29934"/>
        <dbReference type="EC" id="4.2.1.51"/>
    </reaction>
</comment>
<evidence type="ECO:0000256" key="2">
    <source>
        <dbReference type="ARBA" id="ARBA00013147"/>
    </source>
</evidence>
<dbReference type="GO" id="GO:0004664">
    <property type="term" value="F:prephenate dehydratase activity"/>
    <property type="evidence" value="ECO:0007669"/>
    <property type="project" value="UniProtKB-EC"/>
</dbReference>
<dbReference type="Gene3D" id="3.40.190.10">
    <property type="entry name" value="Periplasmic binding protein-like II"/>
    <property type="match status" value="2"/>
</dbReference>
<evidence type="ECO:0000259" key="10">
    <source>
        <dbReference type="PROSITE" id="PS51671"/>
    </source>
</evidence>
<evidence type="ECO:0000256" key="1">
    <source>
        <dbReference type="ARBA" id="ARBA00004741"/>
    </source>
</evidence>
<evidence type="ECO:0000256" key="6">
    <source>
        <dbReference type="ARBA" id="ARBA00023222"/>
    </source>
</evidence>
<dbReference type="InterPro" id="IPR045865">
    <property type="entry name" value="ACT-like_dom_sf"/>
</dbReference>
<dbReference type="NCBIfam" id="NF008865">
    <property type="entry name" value="PRK11898.1"/>
    <property type="match status" value="1"/>
</dbReference>
<dbReference type="CDD" id="cd13633">
    <property type="entry name" value="PBP2_Sa-PDT_like"/>
    <property type="match status" value="1"/>
</dbReference>
<dbReference type="PANTHER" id="PTHR21022">
    <property type="entry name" value="PREPHENATE DEHYDRATASE P PROTEIN"/>
    <property type="match status" value="1"/>
</dbReference>
<accession>A0A074LJX9</accession>
<keyword evidence="12" id="KW-1185">Reference proteome</keyword>
<dbReference type="Proteomes" id="UP000027931">
    <property type="component" value="Unassembled WGS sequence"/>
</dbReference>
<reference evidence="11 12" key="1">
    <citation type="journal article" date="2013" name="Int. J. Syst. Evol. Microbiol.">
        <title>Tumebacillus flagellatus sp. nov., an alpha-amylase/pullulanase-producing bacterium isolated from cassava wastewater.</title>
        <authorList>
            <person name="Wang Q."/>
            <person name="Xie N."/>
            <person name="Qin Y."/>
            <person name="Shen N."/>
            <person name="Zhu J."/>
            <person name="Mi H."/>
            <person name="Huang R."/>
        </authorList>
    </citation>
    <scope>NUCLEOTIDE SEQUENCE [LARGE SCALE GENOMIC DNA]</scope>
    <source>
        <strain evidence="11 12">GST4</strain>
    </source>
</reference>
<dbReference type="UniPathway" id="UPA00121">
    <property type="reaction ID" value="UER00345"/>
</dbReference>
<dbReference type="SUPFAM" id="SSF55021">
    <property type="entry name" value="ACT-like"/>
    <property type="match status" value="1"/>
</dbReference>
<dbReference type="CDD" id="cd04905">
    <property type="entry name" value="ACT_CM-PDT"/>
    <property type="match status" value="1"/>
</dbReference>
<proteinExistence type="predicted"/>
<dbReference type="GO" id="GO:0005737">
    <property type="term" value="C:cytoplasm"/>
    <property type="evidence" value="ECO:0007669"/>
    <property type="project" value="TreeGrafter"/>
</dbReference>
<feature type="domain" description="Prephenate dehydratase" evidence="9">
    <location>
        <begin position="2"/>
        <end position="180"/>
    </location>
</feature>
<gene>
    <name evidence="11" type="ORF">EL26_23535</name>
</gene>
<evidence type="ECO:0000256" key="8">
    <source>
        <dbReference type="ARBA" id="ARBA00047848"/>
    </source>
</evidence>
<dbReference type="PROSITE" id="PS51671">
    <property type="entry name" value="ACT"/>
    <property type="match status" value="1"/>
</dbReference>